<evidence type="ECO:0000256" key="1">
    <source>
        <dbReference type="ARBA" id="ARBA00061469"/>
    </source>
</evidence>
<dbReference type="Pfam" id="PF09783">
    <property type="entry name" value="Vac_ImportDeg"/>
    <property type="match status" value="1"/>
</dbReference>
<dbReference type="PANTHER" id="PTHR14534">
    <property type="entry name" value="VACUOLAR IMPORT AND DEGRADATION PROTEIN 24"/>
    <property type="match status" value="1"/>
</dbReference>
<dbReference type="GO" id="GO:0005773">
    <property type="term" value="C:vacuole"/>
    <property type="evidence" value="ECO:0007669"/>
    <property type="project" value="GOC"/>
</dbReference>
<feature type="coiled-coil region" evidence="2">
    <location>
        <begin position="141"/>
        <end position="168"/>
    </location>
</feature>
<evidence type="ECO:0008006" key="6">
    <source>
        <dbReference type="Google" id="ProtNLM"/>
    </source>
</evidence>
<feature type="region of interest" description="Disordered" evidence="3">
    <location>
        <begin position="1"/>
        <end position="129"/>
    </location>
</feature>
<keyword evidence="2" id="KW-0175">Coiled coil</keyword>
<dbReference type="GO" id="GO:0043161">
    <property type="term" value="P:proteasome-mediated ubiquitin-dependent protein catabolic process"/>
    <property type="evidence" value="ECO:0007669"/>
    <property type="project" value="TreeGrafter"/>
</dbReference>
<organism evidence="4 5">
    <name type="scientific">Lunasporangiospora selenospora</name>
    <dbReference type="NCBI Taxonomy" id="979761"/>
    <lineage>
        <taxon>Eukaryota</taxon>
        <taxon>Fungi</taxon>
        <taxon>Fungi incertae sedis</taxon>
        <taxon>Mucoromycota</taxon>
        <taxon>Mortierellomycotina</taxon>
        <taxon>Mortierellomycetes</taxon>
        <taxon>Mortierellales</taxon>
        <taxon>Mortierellaceae</taxon>
        <taxon>Lunasporangiospora</taxon>
    </lineage>
</organism>
<name>A0A9P6KH36_9FUNG</name>
<evidence type="ECO:0000313" key="5">
    <source>
        <dbReference type="Proteomes" id="UP000780801"/>
    </source>
</evidence>
<feature type="compositionally biased region" description="Basic and acidic residues" evidence="3">
    <location>
        <begin position="96"/>
        <end position="106"/>
    </location>
</feature>
<dbReference type="AlphaFoldDB" id="A0A9P6KH36"/>
<dbReference type="Proteomes" id="UP000780801">
    <property type="component" value="Unassembled WGS sequence"/>
</dbReference>
<evidence type="ECO:0000256" key="3">
    <source>
        <dbReference type="SAM" id="MobiDB-lite"/>
    </source>
</evidence>
<proteinExistence type="inferred from homology"/>
<dbReference type="EMBL" id="JAABOA010000208">
    <property type="protein sequence ID" value="KAF9585309.1"/>
    <property type="molecule type" value="Genomic_DNA"/>
</dbReference>
<reference evidence="4" key="1">
    <citation type="journal article" date="2020" name="Fungal Divers.">
        <title>Resolving the Mortierellaceae phylogeny through synthesis of multi-gene phylogenetics and phylogenomics.</title>
        <authorList>
            <person name="Vandepol N."/>
            <person name="Liber J."/>
            <person name="Desiro A."/>
            <person name="Na H."/>
            <person name="Kennedy M."/>
            <person name="Barry K."/>
            <person name="Grigoriev I.V."/>
            <person name="Miller A.N."/>
            <person name="O'Donnell K."/>
            <person name="Stajich J.E."/>
            <person name="Bonito G."/>
        </authorList>
    </citation>
    <scope>NUCLEOTIDE SEQUENCE</scope>
    <source>
        <strain evidence="4">KOD1015</strain>
    </source>
</reference>
<comment type="similarity">
    <text evidence="1">Belongs to the GID4/VID24 family.</text>
</comment>
<feature type="compositionally biased region" description="Low complexity" evidence="3">
    <location>
        <begin position="114"/>
        <end position="129"/>
    </location>
</feature>
<feature type="compositionally biased region" description="Polar residues" evidence="3">
    <location>
        <begin position="72"/>
        <end position="81"/>
    </location>
</feature>
<evidence type="ECO:0000313" key="4">
    <source>
        <dbReference type="EMBL" id="KAF9585309.1"/>
    </source>
</evidence>
<dbReference type="GO" id="GO:0045721">
    <property type="term" value="P:negative regulation of gluconeogenesis"/>
    <property type="evidence" value="ECO:0007669"/>
    <property type="project" value="TreeGrafter"/>
</dbReference>
<dbReference type="GO" id="GO:0007039">
    <property type="term" value="P:protein catabolic process in the vacuole"/>
    <property type="evidence" value="ECO:0007669"/>
    <property type="project" value="TreeGrafter"/>
</dbReference>
<dbReference type="GO" id="GO:0006623">
    <property type="term" value="P:protein targeting to vacuole"/>
    <property type="evidence" value="ECO:0007669"/>
    <property type="project" value="TreeGrafter"/>
</dbReference>
<dbReference type="PANTHER" id="PTHR14534:SF3">
    <property type="entry name" value="GID COMPLEX SUBUNIT 4 HOMOLOG"/>
    <property type="match status" value="1"/>
</dbReference>
<comment type="caution">
    <text evidence="4">The sequence shown here is derived from an EMBL/GenBank/DDBJ whole genome shotgun (WGS) entry which is preliminary data.</text>
</comment>
<protein>
    <recommendedName>
        <fullName evidence="6">Vacuolar import and degradation protein</fullName>
    </recommendedName>
</protein>
<dbReference type="OrthoDB" id="62at2759"/>
<accession>A0A9P6KH36</accession>
<dbReference type="InterPro" id="IPR018618">
    <property type="entry name" value="GID4/10-like"/>
</dbReference>
<keyword evidence="5" id="KW-1185">Reference proteome</keyword>
<gene>
    <name evidence="4" type="ORF">BGW38_002948</name>
</gene>
<sequence>MPVNQISPGQPADVVPLSSSDAASSASAGAGVPASTVLVPPGCTCGLSEVELDSTQSLEEESPESPLHNVDSRSSLPNQSLDPKESLDPRTPGSREQGENQERGDEQEQGPTQTSSSSSSSSTLSSSSLCAIHSSPVERLKEQSKQLLLRQQKRRQQLQELQQEQERRRKRDPFEPQRIIPKRHFHLYAGSQFRGKQQSGTQSYDVQVNIKYVDLEESFLCGYLLIEGLTEDYPELTTYFEAEIIGPKYSFFTKRWDADERIDEEHWMLFPPFEDLAGAVFGFDVYDNDFTRTHFNHNEYDFRRQDVIFMRWKEHFLVPDHRIQGINGASFAGFYYICYNKVQSTISGFYYHQSSEKFQQLNLTHVPDQPSTGSFEFR</sequence>
<feature type="compositionally biased region" description="Low complexity" evidence="3">
    <location>
        <begin position="12"/>
        <end position="35"/>
    </location>
</feature>
<evidence type="ECO:0000256" key="2">
    <source>
        <dbReference type="SAM" id="Coils"/>
    </source>
</evidence>
<dbReference type="GO" id="GO:0034657">
    <property type="term" value="C:GID complex"/>
    <property type="evidence" value="ECO:0007669"/>
    <property type="project" value="TreeGrafter"/>
</dbReference>